<organism evidence="1 2">
    <name type="scientific">Winogradskyella arenosi</name>
    <dbReference type="NCBI Taxonomy" id="533325"/>
    <lineage>
        <taxon>Bacteria</taxon>
        <taxon>Pseudomonadati</taxon>
        <taxon>Bacteroidota</taxon>
        <taxon>Flavobacteriia</taxon>
        <taxon>Flavobacteriales</taxon>
        <taxon>Flavobacteriaceae</taxon>
        <taxon>Winogradskyella</taxon>
    </lineage>
</organism>
<reference evidence="1 2" key="1">
    <citation type="submission" date="2018-07" db="EMBL/GenBank/DDBJ databases">
        <title>Genomic Encyclopedia of Type Strains, Phase III (KMG-III): the genomes of soil and plant-associated and newly described type strains.</title>
        <authorList>
            <person name="Whitman W."/>
        </authorList>
    </citation>
    <scope>NUCLEOTIDE SEQUENCE [LARGE SCALE GENOMIC DNA]</scope>
    <source>
        <strain evidence="1 2">CECT 7958</strain>
    </source>
</reference>
<name>A0A368ZIZ1_9FLAO</name>
<protein>
    <submittedName>
        <fullName evidence="1">Gliding motility-associated-like protein</fullName>
    </submittedName>
</protein>
<dbReference type="InterPro" id="IPR026341">
    <property type="entry name" value="T9SS_type_B"/>
</dbReference>
<dbReference type="AlphaFoldDB" id="A0A368ZIZ1"/>
<gene>
    <name evidence="1" type="ORF">DFQ08_101547</name>
</gene>
<accession>A0A368ZIZ1</accession>
<evidence type="ECO:0000313" key="1">
    <source>
        <dbReference type="EMBL" id="RCW93749.1"/>
    </source>
</evidence>
<dbReference type="EMBL" id="QPJO01000001">
    <property type="protein sequence ID" value="RCW93749.1"/>
    <property type="molecule type" value="Genomic_DNA"/>
</dbReference>
<proteinExistence type="predicted"/>
<keyword evidence="2" id="KW-1185">Reference proteome</keyword>
<dbReference type="NCBIfam" id="TIGR04131">
    <property type="entry name" value="Bac_Flav_CTERM"/>
    <property type="match status" value="1"/>
</dbReference>
<sequence length="647" mass="71354">MFSVRYKIQIINLTLPLGVQNYILDIKVVVLLSVFLLFGSAVHGQLGFCQGNSGDIIFSENFGTGHGIGPALAAGTTTYTFVNTAGPQDGEYTIANSTDFYGWNLPFDHTVSDSNGKALIVNASFTTGEFYSIAVNGLCENTTYEFSSWLINILPSYGCDGNGIPVNVQFQIWDDTNTSLLASGDTGNIYGTSSPTWQPYGLVFQTLANQTSVILKMINNGAGGCGNDLAIDDIVFKSCGDGILTQDQNSSQAVTRCSTQGPFSETLTAVPDYSVYSAHYYQWQTSSDNSLWSNVVGENNASIVVSNIMSTTYYRVKVAEYAANLNNSDCITFSEVYGIVVYEAPPEPELACWESAVFDENSCDWLISGTPPEMPVNLECWEYATFNNVSCTWEITGSAPEMPVNLECWQTAVFNTENCEWDLLGEPTVELLESFVVLCEGSTLSLQANGSLANATYLWDTGEFQPVKPVEAPGVYEVLITNGCETIQQTFYVEEAVIPVIESVHSEGHTFIIKLLSEGDFEYSLDGVWYQTSSEFTVSEGALYTVYVRSVGCDAIATTSYLYFKIPKFITPNGDLNNDVFTIRGWDNFSTSEVSIYNRYGRLLYHVKNAPPFWDGTFNNEPLPNSDYWYRIVVDGKVYTGHFTLKH</sequence>
<evidence type="ECO:0000313" key="2">
    <source>
        <dbReference type="Proteomes" id="UP000253436"/>
    </source>
</evidence>
<dbReference type="Pfam" id="PF13585">
    <property type="entry name" value="CHU_C"/>
    <property type="match status" value="1"/>
</dbReference>
<dbReference type="Proteomes" id="UP000253436">
    <property type="component" value="Unassembled WGS sequence"/>
</dbReference>
<comment type="caution">
    <text evidence="1">The sequence shown here is derived from an EMBL/GenBank/DDBJ whole genome shotgun (WGS) entry which is preliminary data.</text>
</comment>